<feature type="region of interest" description="Disordered" evidence="1">
    <location>
        <begin position="57"/>
        <end position="132"/>
    </location>
</feature>
<evidence type="ECO:0000313" key="3">
    <source>
        <dbReference type="RefSeq" id="XP_041631248.2"/>
    </source>
</evidence>
<keyword evidence="2" id="KW-1185">Reference proteome</keyword>
<proteinExistence type="predicted"/>
<reference evidence="3" key="1">
    <citation type="submission" date="2025-08" db="UniProtKB">
        <authorList>
            <consortium name="RefSeq"/>
        </authorList>
    </citation>
    <scope>IDENTIFICATION</scope>
    <source>
        <strain evidence="3">14028-0561.14</strain>
        <tissue evidence="3">Whole fly</tissue>
    </source>
</reference>
<feature type="region of interest" description="Disordered" evidence="1">
    <location>
        <begin position="297"/>
        <end position="329"/>
    </location>
</feature>
<feature type="region of interest" description="Disordered" evidence="1">
    <location>
        <begin position="1463"/>
        <end position="1549"/>
    </location>
</feature>
<evidence type="ECO:0000313" key="2">
    <source>
        <dbReference type="Proteomes" id="UP001652661"/>
    </source>
</evidence>
<feature type="compositionally biased region" description="Basic residues" evidence="1">
    <location>
        <begin position="307"/>
        <end position="316"/>
    </location>
</feature>
<feature type="compositionally biased region" description="Basic and acidic residues" evidence="1">
    <location>
        <begin position="487"/>
        <end position="506"/>
    </location>
</feature>
<accession>A0ABM3C5L4</accession>
<dbReference type="RefSeq" id="XP_041631248.2">
    <property type="nucleotide sequence ID" value="XM_041775314.2"/>
</dbReference>
<feature type="region of interest" description="Disordered" evidence="1">
    <location>
        <begin position="366"/>
        <end position="549"/>
    </location>
</feature>
<feature type="compositionally biased region" description="Low complexity" evidence="1">
    <location>
        <begin position="1492"/>
        <end position="1503"/>
    </location>
</feature>
<feature type="region of interest" description="Disordered" evidence="1">
    <location>
        <begin position="1270"/>
        <end position="1446"/>
    </location>
</feature>
<evidence type="ECO:0000256" key="1">
    <source>
        <dbReference type="SAM" id="MobiDB-lite"/>
    </source>
</evidence>
<feature type="compositionally biased region" description="Basic residues" evidence="1">
    <location>
        <begin position="394"/>
        <end position="403"/>
    </location>
</feature>
<feature type="compositionally biased region" description="Low complexity" evidence="1">
    <location>
        <begin position="985"/>
        <end position="994"/>
    </location>
</feature>
<feature type="compositionally biased region" description="Basic and acidic residues" evidence="1">
    <location>
        <begin position="1042"/>
        <end position="1052"/>
    </location>
</feature>
<organism evidence="2 3">
    <name type="scientific">Drosophila kikkawai</name>
    <name type="common">Fruit fly</name>
    <dbReference type="NCBI Taxonomy" id="30033"/>
    <lineage>
        <taxon>Eukaryota</taxon>
        <taxon>Metazoa</taxon>
        <taxon>Ecdysozoa</taxon>
        <taxon>Arthropoda</taxon>
        <taxon>Hexapoda</taxon>
        <taxon>Insecta</taxon>
        <taxon>Pterygota</taxon>
        <taxon>Neoptera</taxon>
        <taxon>Endopterygota</taxon>
        <taxon>Diptera</taxon>
        <taxon>Brachycera</taxon>
        <taxon>Muscomorpha</taxon>
        <taxon>Ephydroidea</taxon>
        <taxon>Drosophilidae</taxon>
        <taxon>Drosophila</taxon>
        <taxon>Sophophora</taxon>
    </lineage>
</organism>
<feature type="compositionally biased region" description="Low complexity" evidence="1">
    <location>
        <begin position="1464"/>
        <end position="1480"/>
    </location>
</feature>
<name>A0ABM3C5L4_DROKI</name>
<feature type="region of interest" description="Disordered" evidence="1">
    <location>
        <begin position="970"/>
        <end position="1018"/>
    </location>
</feature>
<dbReference type="GeneID" id="121502231"/>
<feature type="compositionally biased region" description="Polar residues" evidence="1">
    <location>
        <begin position="1053"/>
        <end position="1062"/>
    </location>
</feature>
<feature type="compositionally biased region" description="Low complexity" evidence="1">
    <location>
        <begin position="470"/>
        <end position="484"/>
    </location>
</feature>
<feature type="compositionally biased region" description="Polar residues" evidence="1">
    <location>
        <begin position="1513"/>
        <end position="1549"/>
    </location>
</feature>
<feature type="compositionally biased region" description="Basic and acidic residues" evidence="1">
    <location>
        <begin position="450"/>
        <end position="465"/>
    </location>
</feature>
<feature type="region of interest" description="Disordered" evidence="1">
    <location>
        <begin position="1780"/>
        <end position="1804"/>
    </location>
</feature>
<gene>
    <name evidence="3" type="primary">LOC121502231</name>
</gene>
<feature type="region of interest" description="Disordered" evidence="1">
    <location>
        <begin position="878"/>
        <end position="915"/>
    </location>
</feature>
<feature type="compositionally biased region" description="Basic and acidic residues" evidence="1">
    <location>
        <begin position="1118"/>
        <end position="1130"/>
    </location>
</feature>
<feature type="compositionally biased region" description="Polar residues" evidence="1">
    <location>
        <begin position="1482"/>
        <end position="1491"/>
    </location>
</feature>
<feature type="compositionally biased region" description="Polar residues" evidence="1">
    <location>
        <begin position="1273"/>
        <end position="1297"/>
    </location>
</feature>
<sequence length="1804" mass="202730">MCNLNHLFRGAQRYHYSCCRRRMHCCSPGQNRTTEESIELCCPPTCPRITGSDKITAVEKSSTGKQLPRKSSSSSHKLEDPSKTNPLPKKRSCPTTSQRKNKNKSNDSSLSKGSPVQSNLSHKVSGDSSEKIKRLSAGSIRLKTKMSGIFGEKDSLMPGGSSACDCDLSMAVFSSKTSRKSKKMKPCNSKSEPQDADSKTVVKAKPKFKKIVPRRWPTKSPVCAIEGLKTQQQQQDGIWFECNLPVRVNIPFPISLASLFGLQSFPDNVSQCKALVPATNCGDPFCLTTRKALPAPISEPQPATAKKGLRRLRKRPSPCPCETSTQTGDDESDLLRCLWEIKDQLAAKSTECRCFAEKSTYVRTLKDQKKASEEVSPLKESEETLLSNNEVRKPTTKTKKTEKKKSQSVASTSVPSVLNNVPKVPSKSKKTEKKPKEIKPISSASSFLKEAQKPRIKTDKAEEKSRKPKATASTKKLTSKSSSKISKKVEIDSQKLEEKVEIEPQDQKPIIVTSTKKVTSKSSSKISQKVDHDSQKLEDKEGKGPQVQTPIIVTKPRESVDSIKVKEIEKNPKSLDPEPNVKNNSLEKLQMKEIEPKPEVEENNSKQIQEEWVDPVPSIACCCRRQTFPKEHEWIDPEPATAYCCRRQTFANEWNCPNECQGSEYQPCCMYRAYSSWTPSMYQPHQYPGHCYQQSWPTCQRNTCHRNHTPEAVCLYQRSPTATWPCRPCGQYVNMNEIDPVVKPSVAFCQHTQVYPEYTCAMSQGSQSQSSCMYQCRTSGHCCHRCGQNWQNQRPAIPVSSSTEYNKKALLKKSLNRNTSPKDSLSSQTPIACPCSPGVRRNRSICFRVCRSQSKISNETGHTNDSEAEQKCESCDTSSCRSKHQPFDRLSTGQEIIGIDESQSGSISREKKSVSGSILKNKIDQEYYFPLDNKSKRSKKSINSEEKAYKSSYQSFGVSKKETSDMICVKDLPSKEDGNIESKSSRGSGKTGSKVCSTGKLKGESQMKDNISCKQNKSKDGITEDQLIVSFTNRSFCQNSEELNRTSSEKQQKISQTSSNGIKTDEDLASQYSEKPQTKARSLRGSSRTDQEQDIDGAPGTSCKFDSRLIYSKLKQQSSKERQRLKRVSDSKNIIPSKGKATKPKNQSIPYLSNRPASGMSERSNTTICQKQAKNLEMSPMIPVLVNKMQRSYSAPGCLRTPVIYRQCFSPRNQIPDKLYTLTHDSDTVQDESCDSEMEQIPTRRIQEKYKPDKDMCKIPDYSLKASMMPTKQRCNARQEQQRANTDYRNRQLRSPRQNPPMELVPCPNRKTKNDCQPDEWREQLPVSSSSELQMESDKSYQVPKIRGQPRGPSSQEHLPYRQNTKCPHMGSSQNKGRLRKSSSNITSSPSEEECSTSDHTFSSPSSSKNLRTYGQRNQRDIKRQSTMRKQCSEVSLSESEDGCDSHYSKACKCQRKIYHGKLKSPSASSSSRNPASKYSLSVESSGKSQFSGKTSSGTSYSKQTKKNRSRCINRNSSQTSMSHQSEPITGNSDSSLAENSLLTSKEVSQESRSAASCKCSYRKSNQSGKTTDEEMDTVTLLQPRRLRSNESMKIWNTDVGPGNTVLLEIKTTCNKQNLLQTCGRPPCNFTREHYAGIPPVPGYHPQNESTFEETFLIEPSEHWSTVRSLGVTPAPSCQQQQLQIVDPHHQHAYNYYPQLVREAVEALPLGFYDHTIQQYNIIRMDSDFQVPSIGQEIIQAIDAVPRTPCQCGCVGCSYGNPVQQQIMRPVQDSTRHFIQPQNQMQTQPRNFCSRPNRQAEYQN</sequence>
<feature type="region of interest" description="Disordered" evidence="1">
    <location>
        <begin position="177"/>
        <end position="202"/>
    </location>
</feature>
<feature type="region of interest" description="Disordered" evidence="1">
    <location>
        <begin position="1042"/>
        <end position="1101"/>
    </location>
</feature>
<feature type="compositionally biased region" description="Polar residues" evidence="1">
    <location>
        <begin position="59"/>
        <end position="75"/>
    </location>
</feature>
<feature type="compositionally biased region" description="Low complexity" evidence="1">
    <location>
        <begin position="510"/>
        <end position="527"/>
    </location>
</feature>
<feature type="compositionally biased region" description="Low complexity" evidence="1">
    <location>
        <begin position="1398"/>
        <end position="1408"/>
    </location>
</feature>
<protein>
    <submittedName>
        <fullName evidence="3">Serine-rich adhesin for platelets isoform X1</fullName>
    </submittedName>
</protein>
<feature type="compositionally biased region" description="Basic and acidic residues" evidence="1">
    <location>
        <begin position="972"/>
        <end position="984"/>
    </location>
</feature>
<feature type="compositionally biased region" description="Basic and acidic residues" evidence="1">
    <location>
        <begin position="1312"/>
        <end position="1323"/>
    </location>
</feature>
<feature type="compositionally biased region" description="Basic and acidic residues" evidence="1">
    <location>
        <begin position="528"/>
        <end position="543"/>
    </location>
</feature>
<feature type="compositionally biased region" description="Polar residues" evidence="1">
    <location>
        <begin position="1352"/>
        <end position="1376"/>
    </location>
</feature>
<feature type="compositionally biased region" description="Basic and acidic residues" evidence="1">
    <location>
        <begin position="366"/>
        <end position="382"/>
    </location>
</feature>
<dbReference type="Proteomes" id="UP001652661">
    <property type="component" value="Chromosome 3L"/>
</dbReference>
<feature type="compositionally biased region" description="Polar residues" evidence="1">
    <location>
        <begin position="407"/>
        <end position="419"/>
    </location>
</feature>
<feature type="region of interest" description="Disordered" evidence="1">
    <location>
        <begin position="1114"/>
        <end position="1163"/>
    </location>
</feature>
<feature type="compositionally biased region" description="Polar residues" evidence="1">
    <location>
        <begin position="1428"/>
        <end position="1438"/>
    </location>
</feature>